<dbReference type="Proteomes" id="UP000078460">
    <property type="component" value="Unassembled WGS sequence"/>
</dbReference>
<evidence type="ECO:0008006" key="3">
    <source>
        <dbReference type="Google" id="ProtNLM"/>
    </source>
</evidence>
<organism evidence="1 2">
    <name type="scientific">Sphingomonas melonis TY</name>
    <dbReference type="NCBI Taxonomy" id="621456"/>
    <lineage>
        <taxon>Bacteria</taxon>
        <taxon>Pseudomonadati</taxon>
        <taxon>Pseudomonadota</taxon>
        <taxon>Alphaproteobacteria</taxon>
        <taxon>Sphingomonadales</taxon>
        <taxon>Sphingomonadaceae</taxon>
        <taxon>Sphingomonas</taxon>
    </lineage>
</organism>
<dbReference type="AlphaFoldDB" id="A0A154NAR1"/>
<dbReference type="RefSeq" id="WP_017979163.1">
    <property type="nucleotide sequence ID" value="NZ_CP017578.1"/>
</dbReference>
<evidence type="ECO:0000313" key="2">
    <source>
        <dbReference type="Proteomes" id="UP000078460"/>
    </source>
</evidence>
<dbReference type="EMBL" id="LQCK02000001">
    <property type="protein sequence ID" value="KZB96715.1"/>
    <property type="molecule type" value="Genomic_DNA"/>
</dbReference>
<evidence type="ECO:0000313" key="1">
    <source>
        <dbReference type="EMBL" id="KZB96715.1"/>
    </source>
</evidence>
<sequence>MIIDMRAEAAATDDALGRYELEPTTPESMGGHGDYHGGEPLAWTEAVEVEPRRATWLAPTLAITASVAWIGGMLWLARDQLPFLLPVPLAQYIAALAVIPALIGIVYLLAMRTSRREATRFRSTAQAMRAEAASLERTVAAVSRSLDANRRQLADQITTLIAMGDGANERLAAVGRGMALEIGQADAHARALSEAVAEAQTHLGVLLASLPRAQAEVAEAGRLLDDTGLAAGEHAAALEAKLAALADRGREADLVAGGAAQKLAAHIARMEATSETAGARLESVTGDMSDAVDALLGRTADAVDEARKGIAAQGEAMLAMLRANQAALDTAARQSADALGERIAAVEDVIDRVTLRLHDQRGASESLLAGLDAGIERVETRLDTLHAQGVDRSQLLAASISALGGSADAMTEALRTGEAMATRTIGTTESLLIALDAAAREIDETLPEALARLDSRIASSKQVVVAAKPELLALVTAAESTHDAIEAIAGVIAEQTTTLDRLSGTLLQTLNDGRAKADALGMMVDETIDRTHRFAEEAAPRLVDALLRVRDTASVAADKARETLASVIPDAASQMEEASAEAMRRATGDTVERQVRAIADATGHAVDAATRATERLSAQVQQILDQTALVETRLEDARTEREEAERDTFARRASLLIESLNSAAIDITKAFAPEVSDSAWAAYLKGDRGVFTRRAVRVLEPGDARDIARLYDDDARFRESVNRYIHDFEGMLRTILAQRDGSPLSVTLLSSDMGKLYVALAQAIERLR</sequence>
<dbReference type="KEGG" id="smy:BJP26_10085"/>
<gene>
    <name evidence="1" type="ORF">AVM11_00780</name>
</gene>
<name>A0A154NAR1_9SPHN</name>
<reference evidence="1" key="1">
    <citation type="submission" date="2016-03" db="EMBL/GenBank/DDBJ databases">
        <title>Sphingomonas melonis TY, whole genome shotgun sequencing.</title>
        <authorList>
            <person name="Wang H."/>
            <person name="Zhu P."/>
        </authorList>
    </citation>
    <scope>NUCLEOTIDE SEQUENCE [LARGE SCALE GENOMIC DNA]</scope>
    <source>
        <strain evidence="1">TY</strain>
    </source>
</reference>
<dbReference type="STRING" id="621456.BJP26_10085"/>
<comment type="caution">
    <text evidence="1">The sequence shown here is derived from an EMBL/GenBank/DDBJ whole genome shotgun (WGS) entry which is preliminary data.</text>
</comment>
<proteinExistence type="predicted"/>
<accession>A0A154NAR1</accession>
<protein>
    <recommendedName>
        <fullName evidence="3">ATPase</fullName>
    </recommendedName>
</protein>
<dbReference type="OrthoDB" id="9777715at2"/>
<dbReference type="GeneID" id="93798298"/>
<keyword evidence="2" id="KW-1185">Reference proteome</keyword>